<dbReference type="eggNOG" id="KOG2227">
    <property type="taxonomic scope" value="Eukaryota"/>
</dbReference>
<dbReference type="AlphaFoldDB" id="A7RGA8"/>
<evidence type="ECO:0000256" key="3">
    <source>
        <dbReference type="ARBA" id="ARBA00006184"/>
    </source>
</evidence>
<evidence type="ECO:0000256" key="5">
    <source>
        <dbReference type="ARBA" id="ARBA00022553"/>
    </source>
</evidence>
<dbReference type="InterPro" id="IPR016314">
    <property type="entry name" value="Cdc6/18"/>
</dbReference>
<dbReference type="InParanoid" id="A7RGA8"/>
<dbReference type="Gene3D" id="1.10.8.60">
    <property type="match status" value="1"/>
</dbReference>
<dbReference type="GO" id="GO:0033314">
    <property type="term" value="P:mitotic DNA replication checkpoint signaling"/>
    <property type="evidence" value="ECO:0000318"/>
    <property type="project" value="GO_Central"/>
</dbReference>
<dbReference type="Gene3D" id="1.10.10.10">
    <property type="entry name" value="Winged helix-like DNA-binding domain superfamily/Winged helix DNA-binding domain"/>
    <property type="match status" value="1"/>
</dbReference>
<feature type="domain" description="AAA+ ATPase" evidence="19">
    <location>
        <begin position="41"/>
        <end position="177"/>
    </location>
</feature>
<dbReference type="SUPFAM" id="SSF46785">
    <property type="entry name" value="Winged helix' DNA-binding domain"/>
    <property type="match status" value="1"/>
</dbReference>
<dbReference type="InterPro" id="IPR003593">
    <property type="entry name" value="AAA+_ATPase"/>
</dbReference>
<evidence type="ECO:0000259" key="20">
    <source>
        <dbReference type="SMART" id="SM01074"/>
    </source>
</evidence>
<evidence type="ECO:0000256" key="14">
    <source>
        <dbReference type="ARBA" id="ARBA00056036"/>
    </source>
</evidence>
<evidence type="ECO:0000256" key="9">
    <source>
        <dbReference type="ARBA" id="ARBA00022776"/>
    </source>
</evidence>
<evidence type="ECO:0000256" key="11">
    <source>
        <dbReference type="ARBA" id="ARBA00022843"/>
    </source>
</evidence>
<dbReference type="OMA" id="WPTDEVY"/>
<feature type="non-terminal residue" evidence="21">
    <location>
        <position position="411"/>
    </location>
</feature>
<keyword evidence="11" id="KW-0832">Ubl conjugation</keyword>
<comment type="subcellular location">
    <subcellularLocation>
        <location evidence="2">Cytoplasm</location>
    </subcellularLocation>
    <subcellularLocation>
        <location evidence="1">Nucleus</location>
    </subcellularLocation>
</comment>
<dbReference type="Proteomes" id="UP000001593">
    <property type="component" value="Unassembled WGS sequence"/>
</dbReference>
<dbReference type="PhylomeDB" id="A7RGA8"/>
<keyword evidence="10" id="KW-0067">ATP-binding</keyword>
<keyword evidence="12" id="KW-0539">Nucleus</keyword>
<dbReference type="FunFam" id="1.10.10.10:FF:000265">
    <property type="entry name" value="Cell division control protein"/>
    <property type="match status" value="1"/>
</dbReference>
<dbReference type="STRING" id="45351.A7RGA8"/>
<dbReference type="GO" id="GO:0005524">
    <property type="term" value="F:ATP binding"/>
    <property type="evidence" value="ECO:0007669"/>
    <property type="project" value="UniProtKB-KW"/>
</dbReference>
<dbReference type="InterPro" id="IPR054425">
    <property type="entry name" value="Cdc6_ORC1-like_ATPase_lid"/>
</dbReference>
<dbReference type="InterPro" id="IPR050311">
    <property type="entry name" value="ORC1/CDC6"/>
</dbReference>
<comment type="similarity">
    <text evidence="3">Belongs to the CDC6/cdc18 family.</text>
</comment>
<accession>A7RGA8</accession>
<evidence type="ECO:0000256" key="16">
    <source>
        <dbReference type="ARBA" id="ARBA00069110"/>
    </source>
</evidence>
<evidence type="ECO:0000256" key="12">
    <source>
        <dbReference type="ARBA" id="ARBA00023242"/>
    </source>
</evidence>
<dbReference type="EMBL" id="DS469509">
    <property type="protein sequence ID" value="EDO49496.1"/>
    <property type="molecule type" value="Genomic_DNA"/>
</dbReference>
<dbReference type="GO" id="GO:0005737">
    <property type="term" value="C:cytoplasm"/>
    <property type="evidence" value="ECO:0007669"/>
    <property type="project" value="UniProtKB-SubCell"/>
</dbReference>
<dbReference type="FunFam" id="1.10.8.60:FF:000058">
    <property type="entry name" value="Cell division control protein"/>
    <property type="match status" value="1"/>
</dbReference>
<evidence type="ECO:0000256" key="17">
    <source>
        <dbReference type="ARBA" id="ARBA00079122"/>
    </source>
</evidence>
<keyword evidence="13" id="KW-0131">Cell cycle</keyword>
<dbReference type="InterPro" id="IPR015163">
    <property type="entry name" value="Cdc6_C"/>
</dbReference>
<dbReference type="PANTHER" id="PTHR10763">
    <property type="entry name" value="CELL DIVISION CONTROL PROTEIN 6-RELATED"/>
    <property type="match status" value="1"/>
</dbReference>
<evidence type="ECO:0000256" key="1">
    <source>
        <dbReference type="ARBA" id="ARBA00004123"/>
    </source>
</evidence>
<dbReference type="InterPro" id="IPR003959">
    <property type="entry name" value="ATPase_AAA_core"/>
</dbReference>
<evidence type="ECO:0000313" key="21">
    <source>
        <dbReference type="EMBL" id="EDO49496.1"/>
    </source>
</evidence>
<dbReference type="GO" id="GO:0006270">
    <property type="term" value="P:DNA replication initiation"/>
    <property type="evidence" value="ECO:0000318"/>
    <property type="project" value="GO_Central"/>
</dbReference>
<keyword evidence="5" id="KW-0597">Phosphoprotein</keyword>
<dbReference type="Gene3D" id="3.40.50.300">
    <property type="entry name" value="P-loop containing nucleotide triphosphate hydrolases"/>
    <property type="match status" value="1"/>
</dbReference>
<feature type="domain" description="Cdc6 C-terminal" evidence="20">
    <location>
        <begin position="316"/>
        <end position="396"/>
    </location>
</feature>
<evidence type="ECO:0000256" key="18">
    <source>
        <dbReference type="ARBA" id="ARBA00082525"/>
    </source>
</evidence>
<dbReference type="Pfam" id="PF00004">
    <property type="entry name" value="AAA"/>
    <property type="match status" value="1"/>
</dbReference>
<dbReference type="HOGENOM" id="CLU_012774_3_1_1"/>
<dbReference type="InterPro" id="IPR036388">
    <property type="entry name" value="WH-like_DNA-bd_sf"/>
</dbReference>
<keyword evidence="6" id="KW-0132">Cell division</keyword>
<keyword evidence="22" id="KW-1185">Reference proteome</keyword>
<evidence type="ECO:0000313" key="22">
    <source>
        <dbReference type="Proteomes" id="UP000001593"/>
    </source>
</evidence>
<name>A7RGA8_NEMVE</name>
<dbReference type="GO" id="GO:0016887">
    <property type="term" value="F:ATP hydrolysis activity"/>
    <property type="evidence" value="ECO:0007669"/>
    <property type="project" value="InterPro"/>
</dbReference>
<keyword evidence="8" id="KW-0547">Nucleotide-binding</keyword>
<sequence length="411" mass="45753">GQCYSAVKKALHTGAPDNILCRDTEIKAVTKFLEKHVQKKKPGSLYISGAPGTGKTACLTMVIRDMKVNVSDCPVTFINCMSLQHSHAIFAKIIEELGIEEKVATKDAQKVLERKFTAPGPMRILILDEMDQLETKNRDVLYTMFEWPSLPKSKLVLIGIANALDLTDRILPRLQARPKCKPELLNFPPYTRNQISTILQQRISQTEGETPVLDTPAIQFCARKVAAVAGDIRKALDICRRAVEVVESDVRKQHILQPTKYENAQTQGELNSPTPTAKKVSLGHIASVVSDVYGSRIMANSSGSQPTIPLQQKLLVCTLLLMLKQGKVKEVILGKLHETYSNVCKKRQVNQVTQDDFIALCKLLETRGIITLKKAKEMRMIKVSLKIDENEVDFALQDKTLLSAILQDAGR</sequence>
<protein>
    <recommendedName>
        <fullName evidence="16">Cell division control protein 6 homolog</fullName>
    </recommendedName>
    <alternativeName>
        <fullName evidence="18">CDC6-related protein</fullName>
    </alternativeName>
    <alternativeName>
        <fullName evidence="17">p62(cdc6)</fullName>
    </alternativeName>
</protein>
<comment type="subunit">
    <text evidence="15">Interacts with PCNA, ORC1, cyclin-CDK. Interacts with HUWE1. Interacts with ANKRD17. Interacts with GRWD1; origin binding of GRWD1 is dependent on CDC6. Interacts with CDT1; are mutually dependent on one another for loading MCM complexes onto chromatin. Interacts with TTC4. Interacts (via Cy motif) with CCNF; the interaction takes place during G2 and M phase. Interacts with CDH1.</text>
</comment>
<organism evidence="21 22">
    <name type="scientific">Nematostella vectensis</name>
    <name type="common">Starlet sea anemone</name>
    <dbReference type="NCBI Taxonomy" id="45351"/>
    <lineage>
        <taxon>Eukaryota</taxon>
        <taxon>Metazoa</taxon>
        <taxon>Cnidaria</taxon>
        <taxon>Anthozoa</taxon>
        <taxon>Hexacorallia</taxon>
        <taxon>Actiniaria</taxon>
        <taxon>Edwardsiidae</taxon>
        <taxon>Nematostella</taxon>
    </lineage>
</organism>
<reference evidence="21 22" key="1">
    <citation type="journal article" date="2007" name="Science">
        <title>Sea anemone genome reveals ancestral eumetazoan gene repertoire and genomic organization.</title>
        <authorList>
            <person name="Putnam N.H."/>
            <person name="Srivastava M."/>
            <person name="Hellsten U."/>
            <person name="Dirks B."/>
            <person name="Chapman J."/>
            <person name="Salamov A."/>
            <person name="Terry A."/>
            <person name="Shapiro H."/>
            <person name="Lindquist E."/>
            <person name="Kapitonov V.V."/>
            <person name="Jurka J."/>
            <person name="Genikhovich G."/>
            <person name="Grigoriev I.V."/>
            <person name="Lucas S.M."/>
            <person name="Steele R.E."/>
            <person name="Finnerty J.R."/>
            <person name="Technau U."/>
            <person name="Martindale M.Q."/>
            <person name="Rokhsar D.S."/>
        </authorList>
    </citation>
    <scope>NUCLEOTIDE SEQUENCE [LARGE SCALE GENOMIC DNA]</scope>
    <source>
        <strain evidence="22">CH2 X CH6</strain>
    </source>
</reference>
<dbReference type="PANTHER" id="PTHR10763:SF26">
    <property type="entry name" value="CELL DIVISION CONTROL PROTEIN 6 HOMOLOG"/>
    <property type="match status" value="1"/>
</dbReference>
<dbReference type="InterPro" id="IPR027417">
    <property type="entry name" value="P-loop_NTPase"/>
</dbReference>
<dbReference type="FunCoup" id="A7RGA8">
    <property type="interactions" value="571"/>
</dbReference>
<dbReference type="SUPFAM" id="SSF52540">
    <property type="entry name" value="P-loop containing nucleoside triphosphate hydrolases"/>
    <property type="match status" value="1"/>
</dbReference>
<dbReference type="Pfam" id="PF22606">
    <property type="entry name" value="Cdc6-ORC-like_ATPase_lid"/>
    <property type="match status" value="1"/>
</dbReference>
<evidence type="ECO:0000256" key="2">
    <source>
        <dbReference type="ARBA" id="ARBA00004496"/>
    </source>
</evidence>
<dbReference type="CDD" id="cd00009">
    <property type="entry name" value="AAA"/>
    <property type="match status" value="1"/>
</dbReference>
<keyword evidence="7" id="KW-0235">DNA replication</keyword>
<dbReference type="SMART" id="SM01074">
    <property type="entry name" value="Cdc6_C"/>
    <property type="match status" value="1"/>
</dbReference>
<keyword evidence="9" id="KW-0498">Mitosis</keyword>
<evidence type="ECO:0000256" key="4">
    <source>
        <dbReference type="ARBA" id="ARBA00022490"/>
    </source>
</evidence>
<dbReference type="GO" id="GO:0051301">
    <property type="term" value="P:cell division"/>
    <property type="evidence" value="ECO:0007669"/>
    <property type="project" value="UniProtKB-KW"/>
</dbReference>
<dbReference type="GO" id="GO:0005634">
    <property type="term" value="C:nucleus"/>
    <property type="evidence" value="ECO:0000318"/>
    <property type="project" value="GO_Central"/>
</dbReference>
<dbReference type="PIRSF" id="PIRSF001767">
    <property type="entry name" value="Cdc6"/>
    <property type="match status" value="1"/>
</dbReference>
<dbReference type="GO" id="GO:0005819">
    <property type="term" value="C:spindle"/>
    <property type="evidence" value="ECO:0007669"/>
    <property type="project" value="UniProtKB-ARBA"/>
</dbReference>
<dbReference type="GO" id="GO:0003688">
    <property type="term" value="F:DNA replication origin binding"/>
    <property type="evidence" value="ECO:0000318"/>
    <property type="project" value="GO_Central"/>
</dbReference>
<evidence type="ECO:0000256" key="10">
    <source>
        <dbReference type="ARBA" id="ARBA00022840"/>
    </source>
</evidence>
<gene>
    <name evidence="21" type="ORF">NEMVEDRAFT_v1g80906</name>
</gene>
<comment type="function">
    <text evidence="14">Involved in the initiation of DNA replication. Also participates in checkpoint controls that ensure DNA replication is completed before mitosis is initiated.</text>
</comment>
<evidence type="ECO:0000256" key="13">
    <source>
        <dbReference type="ARBA" id="ARBA00023306"/>
    </source>
</evidence>
<dbReference type="SMART" id="SM00382">
    <property type="entry name" value="AAA"/>
    <property type="match status" value="1"/>
</dbReference>
<dbReference type="Pfam" id="PF09079">
    <property type="entry name" value="WHD_Cdc6"/>
    <property type="match status" value="1"/>
</dbReference>
<evidence type="ECO:0000259" key="19">
    <source>
        <dbReference type="SMART" id="SM00382"/>
    </source>
</evidence>
<dbReference type="FunFam" id="3.40.50.300:FF:000547">
    <property type="entry name" value="Cell division control protein"/>
    <property type="match status" value="1"/>
</dbReference>
<evidence type="ECO:0000256" key="15">
    <source>
        <dbReference type="ARBA" id="ARBA00062730"/>
    </source>
</evidence>
<evidence type="ECO:0000256" key="8">
    <source>
        <dbReference type="ARBA" id="ARBA00022741"/>
    </source>
</evidence>
<keyword evidence="4" id="KW-0963">Cytoplasm</keyword>
<evidence type="ECO:0000256" key="7">
    <source>
        <dbReference type="ARBA" id="ARBA00022705"/>
    </source>
</evidence>
<evidence type="ECO:0000256" key="6">
    <source>
        <dbReference type="ARBA" id="ARBA00022618"/>
    </source>
</evidence>
<proteinExistence type="inferred from homology"/>
<dbReference type="CDD" id="cd08768">
    <property type="entry name" value="Cdc6_C"/>
    <property type="match status" value="1"/>
</dbReference>
<dbReference type="InterPro" id="IPR036390">
    <property type="entry name" value="WH_DNA-bd_sf"/>
</dbReference>